<evidence type="ECO:0000256" key="5">
    <source>
        <dbReference type="ARBA" id="ARBA00023010"/>
    </source>
</evidence>
<dbReference type="InterPro" id="IPR048883">
    <property type="entry name" value="Nup188_N-subdom_III"/>
</dbReference>
<protein>
    <recommendedName>
        <fullName evidence="9">Nucleoporin Nup188 N-terminal subdomain III domain-containing protein</fullName>
    </recommendedName>
</protein>
<comment type="subcellular location">
    <subcellularLocation>
        <location evidence="1">Nucleus</location>
        <location evidence="1">Nuclear pore complex</location>
    </subcellularLocation>
</comment>
<dbReference type="GO" id="GO:0017056">
    <property type="term" value="F:structural constituent of nuclear pore"/>
    <property type="evidence" value="ECO:0007669"/>
    <property type="project" value="InterPro"/>
</dbReference>
<dbReference type="GO" id="GO:0044611">
    <property type="term" value="C:nuclear pore inner ring"/>
    <property type="evidence" value="ECO:0007669"/>
    <property type="project" value="TreeGrafter"/>
</dbReference>
<proteinExistence type="predicted"/>
<dbReference type="Pfam" id="PF11894">
    <property type="entry name" value="Nup192"/>
    <property type="match status" value="1"/>
</dbReference>
<dbReference type="OrthoDB" id="102511at2759"/>
<feature type="region of interest" description="Disordered" evidence="8">
    <location>
        <begin position="382"/>
        <end position="401"/>
    </location>
</feature>
<evidence type="ECO:0000313" key="11">
    <source>
        <dbReference type="Proteomes" id="UP000886653"/>
    </source>
</evidence>
<keyword evidence="3" id="KW-0509">mRNA transport</keyword>
<dbReference type="GO" id="GO:0006405">
    <property type="term" value="P:RNA export from nucleus"/>
    <property type="evidence" value="ECO:0007669"/>
    <property type="project" value="TreeGrafter"/>
</dbReference>
<keyword evidence="5" id="KW-0811">Translocation</keyword>
<accession>A0A9P6T739</accession>
<dbReference type="PANTHER" id="PTHR31431:SF1">
    <property type="entry name" value="NUCLEOPORIN NUP188"/>
    <property type="match status" value="1"/>
</dbReference>
<evidence type="ECO:0000313" key="10">
    <source>
        <dbReference type="EMBL" id="KAG0141099.1"/>
    </source>
</evidence>
<keyword evidence="4" id="KW-0653">Protein transport</keyword>
<organism evidence="10 11">
    <name type="scientific">Cronartium quercuum f. sp. fusiforme G11</name>
    <dbReference type="NCBI Taxonomy" id="708437"/>
    <lineage>
        <taxon>Eukaryota</taxon>
        <taxon>Fungi</taxon>
        <taxon>Dikarya</taxon>
        <taxon>Basidiomycota</taxon>
        <taxon>Pucciniomycotina</taxon>
        <taxon>Pucciniomycetes</taxon>
        <taxon>Pucciniales</taxon>
        <taxon>Coleosporiaceae</taxon>
        <taxon>Cronartium</taxon>
    </lineage>
</organism>
<feature type="domain" description="Nucleoporin Nup188 N-terminal subdomain III" evidence="9">
    <location>
        <begin position="705"/>
        <end position="1123"/>
    </location>
</feature>
<dbReference type="InterPro" id="IPR021827">
    <property type="entry name" value="Nup186/Nup192/Nup205"/>
</dbReference>
<dbReference type="Gene3D" id="1.25.10.70">
    <property type="match status" value="1"/>
</dbReference>
<evidence type="ECO:0000256" key="2">
    <source>
        <dbReference type="ARBA" id="ARBA00022448"/>
    </source>
</evidence>
<evidence type="ECO:0000256" key="6">
    <source>
        <dbReference type="ARBA" id="ARBA00023132"/>
    </source>
</evidence>
<comment type="caution">
    <text evidence="10">The sequence shown here is derived from an EMBL/GenBank/DDBJ whole genome shotgun (WGS) entry which is preliminary data.</text>
</comment>
<sequence>MVVIEPRKLALISNPVRLINRALSASGGSGPVASTFVKQLLELHRKKLRTCYDAYPSASSESRAKVNSGKVTLSDGEVIVLSEKRKSNVLRISDTFDLDELESLVLWLQFLHHRRHLYLAKPIRSDHHTTRTTSDSDDEETLDEQTLGSLTSFYFEERQSVLVAIASMLHIEDNESSPIFEICLEFLNSIITLGTPSAMLANFIKRTKNVLPESIRGSPRQATFWAKQFIREQKLVLEVVFLLFYGRIKAHGSHYVSALSALKITTWGQHQESFAFFDEEASAIGVDIANLLTLITIQVSHIEDVSSHDFNLPTNVAENSSLFNAARLKDVYHLQMELLQSQPQKASPIALAWTFVLHKMTVVYLDQGIPAGHEEFAKLILPSQPAPDPQDQEGDEQMEQSDDHLPLYQRWGRHILSTDCALFYNLRQLISSVYSSGRHKRFGAPDVNALGYLVTIRALFSAIPLFFRLMYFSAQQFEDIINAFGLLFRLDAQHAIAVEFWKAVRGELGDISEGDLPLASGEAEFLESARSRFPINVSLFTKMCRSVSGFSEIRQLNATDDQRFCVQSLVDYADHLTTLTEIIPHSQSTLLPLTYEPALPPPNSSNVTDYALSQNEGWVRAKREIRISPSVIINRDTLGKIVSGAEQKPAVICWQYSWSAWQYWVDLVLHFAGYHSPKEPDRTGEDVFHPQPTTDPDWAEGKASPETIAEILQILTTVLESKPEAGSDFIRRIVSNTSHLVLIQAIFNIIESSIHSVSQNLQTETTEAALRLVSALLPIFPGAIWTLIRGSSVLFPALSKKTSWNSVESASPLLNFERLSGRYGITLAALDTAHMLIFEATTSGLATTPAFAEIKIEVLLRALTWIRDEIWPGFQNWKYVDLDVKFKFATKCCRIFNAIASQAMKTHLNLPNLKTDLVAREIIGFFSEAFVTSPIAITLNPMISMITTDAEVLVTLQRTHRIVELDALVESIFSSLELAKNILALRPHHLAVNQAGMLERLLLVQSVRKSVQGGGLKDSSRQSTLRYLAYWCLDGPNDGIAKSACDVLALLCKLSKDWPSEWPSISASFGDPVDMSEFLISLAHEGSMGSEQESPDLQSTLWDLLAVIVDTQPSLASILITGNLSLPGWIESISGPLVSDPSSPKAPESALEIGIQTFVKCFQDDETLNLGLGLSVLSFLDTVYGRVNEFEEILSRTNENKEFTDRIVSISTTLIVTPPLLIDLNHTRLSPLELDLESGAVGMVEDLPVKHHCAELICRAYSTRILTVLLQLEAASAKSKSNSVHPLENAIIQEMITSDESLTELIISTIESMANPELQSEALREISERAPNLDLETYRRIDSILPQQRVRNYGKSFVYDYEMMSYKIEGSGASAKVVDEVLKNLVAINWNLSVVDAQLEVTQAWQGLLEVALRQTNISIKLLKPLSKSILAVSQKISDETREGEFMVNIHSVRISVLLTLIQALPDNLETTKTTIQLLEPLKTLVCSECFSVVETLKRRTRASWSVDLLKLVYIVLRRCNSVYPLKLNDGDRYLLVNTTESLLRSSLAILETVLFLASLSSSEISYDEELGLIVSIFTELLASPVRPPTSHWAHRIHDFCQPAFSLLQQRINYDEQEPRLAAEVIRLFMGMALDDRLAEYLASEGLIAALLDTPLTPKASCGLIEPVSSIRPNERSPVHRLWCSVLALVTSLANTLCYSELFMVDEIGSFAKLYSPQLMLALSAISGSDLNTRNYGMTLNLAGIEEMELVTNLLLIICSKPIGHPFLNLPEHFCTAMMSGLQRLAHSLNHPNSTSKWLENDMSRNSPLMSSTLTLEGNSQRFMTNNTPPDLDLHVQEALLHMLQISRNILQILISHTRAIHVLTRDVADWPFELTLINPTRSIVTGESATIGTLFELAETSLEVYRLTSGTSPQSAPKNGANASSTEISVRVLSETVLESALLLASTQLALWLHYPAHPSTSHSPTSTTRTSKEVEYSHSWPRLKREIITDLAPDLNTTVEKSLNLIKTCTTRSTEQLKLVKNFRQSVLSKKTKPFVLTNLNLSKEEGIEEGVKIKNGIQELLLVIKNFGQMNLVSSSIVN</sequence>
<dbReference type="PANTHER" id="PTHR31431">
    <property type="entry name" value="NUCLEOPORIN NUP188 HOMOLOG"/>
    <property type="match status" value="1"/>
</dbReference>
<keyword evidence="7" id="KW-0539">Nucleus</keyword>
<dbReference type="Pfam" id="PF21093">
    <property type="entry name" value="Nup188_N-subdom_III"/>
    <property type="match status" value="1"/>
</dbReference>
<dbReference type="Proteomes" id="UP000886653">
    <property type="component" value="Unassembled WGS sequence"/>
</dbReference>
<keyword evidence="6" id="KW-0906">Nuclear pore complex</keyword>
<evidence type="ECO:0000256" key="4">
    <source>
        <dbReference type="ARBA" id="ARBA00022927"/>
    </source>
</evidence>
<dbReference type="GO" id="GO:0051028">
    <property type="term" value="P:mRNA transport"/>
    <property type="evidence" value="ECO:0007669"/>
    <property type="project" value="UniProtKB-KW"/>
</dbReference>
<name>A0A9P6T739_9BASI</name>
<gene>
    <name evidence="10" type="ORF">CROQUDRAFT_110683</name>
</gene>
<keyword evidence="11" id="KW-1185">Reference proteome</keyword>
<evidence type="ECO:0000256" key="8">
    <source>
        <dbReference type="SAM" id="MobiDB-lite"/>
    </source>
</evidence>
<evidence type="ECO:0000256" key="1">
    <source>
        <dbReference type="ARBA" id="ARBA00004567"/>
    </source>
</evidence>
<reference evidence="10" key="1">
    <citation type="submission" date="2013-11" db="EMBL/GenBank/DDBJ databases">
        <title>Genome sequence of the fusiform rust pathogen reveals effectors for host alternation and coevolution with pine.</title>
        <authorList>
            <consortium name="DOE Joint Genome Institute"/>
            <person name="Smith K."/>
            <person name="Pendleton A."/>
            <person name="Kubisiak T."/>
            <person name="Anderson C."/>
            <person name="Salamov A."/>
            <person name="Aerts A."/>
            <person name="Riley R."/>
            <person name="Clum A."/>
            <person name="Lindquist E."/>
            <person name="Ence D."/>
            <person name="Campbell M."/>
            <person name="Kronenberg Z."/>
            <person name="Feau N."/>
            <person name="Dhillon B."/>
            <person name="Hamelin R."/>
            <person name="Burleigh J."/>
            <person name="Smith J."/>
            <person name="Yandell M."/>
            <person name="Nelson C."/>
            <person name="Grigoriev I."/>
            <person name="Davis J."/>
        </authorList>
    </citation>
    <scope>NUCLEOTIDE SEQUENCE</scope>
    <source>
        <strain evidence="10">G11</strain>
    </source>
</reference>
<dbReference type="InterPro" id="IPR044840">
    <property type="entry name" value="Nup188"/>
</dbReference>
<evidence type="ECO:0000259" key="9">
    <source>
        <dbReference type="Pfam" id="PF21093"/>
    </source>
</evidence>
<feature type="compositionally biased region" description="Acidic residues" evidence="8">
    <location>
        <begin position="390"/>
        <end position="400"/>
    </location>
</feature>
<evidence type="ECO:0000256" key="3">
    <source>
        <dbReference type="ARBA" id="ARBA00022816"/>
    </source>
</evidence>
<evidence type="ECO:0000256" key="7">
    <source>
        <dbReference type="ARBA" id="ARBA00023242"/>
    </source>
</evidence>
<dbReference type="EMBL" id="MU167402">
    <property type="protein sequence ID" value="KAG0141099.1"/>
    <property type="molecule type" value="Genomic_DNA"/>
</dbReference>
<dbReference type="GO" id="GO:0006606">
    <property type="term" value="P:protein import into nucleus"/>
    <property type="evidence" value="ECO:0007669"/>
    <property type="project" value="TreeGrafter"/>
</dbReference>
<keyword evidence="2" id="KW-0813">Transport</keyword>